<dbReference type="GeneID" id="117640861"/>
<protein>
    <recommendedName>
        <fullName evidence="7">Zinc finger CCHC domain-containing protein 7</fullName>
    </recommendedName>
    <alternativeName>
        <fullName evidence="8">TRAMP-like complex RNA-binding factor ZCCHC7</fullName>
    </alternativeName>
</protein>
<name>A0A6P8YAD0_THRPL</name>
<dbReference type="OrthoDB" id="7608935at2759"/>
<dbReference type="GO" id="GO:0031499">
    <property type="term" value="C:TRAMP complex"/>
    <property type="evidence" value="ECO:0007669"/>
    <property type="project" value="TreeGrafter"/>
</dbReference>
<dbReference type="Proteomes" id="UP000515158">
    <property type="component" value="Unplaced"/>
</dbReference>
<feature type="region of interest" description="Disordered" evidence="10">
    <location>
        <begin position="90"/>
        <end position="274"/>
    </location>
</feature>
<feature type="compositionally biased region" description="Low complexity" evidence="10">
    <location>
        <begin position="914"/>
        <end position="929"/>
    </location>
</feature>
<organism evidence="13">
    <name type="scientific">Thrips palmi</name>
    <name type="common">Melon thrips</name>
    <dbReference type="NCBI Taxonomy" id="161013"/>
    <lineage>
        <taxon>Eukaryota</taxon>
        <taxon>Metazoa</taxon>
        <taxon>Ecdysozoa</taxon>
        <taxon>Arthropoda</taxon>
        <taxon>Hexapoda</taxon>
        <taxon>Insecta</taxon>
        <taxon>Pterygota</taxon>
        <taxon>Neoptera</taxon>
        <taxon>Paraneoptera</taxon>
        <taxon>Thysanoptera</taxon>
        <taxon>Terebrantia</taxon>
        <taxon>Thripoidea</taxon>
        <taxon>Thripidae</taxon>
        <taxon>Thrips</taxon>
    </lineage>
</organism>
<dbReference type="GO" id="GO:0071035">
    <property type="term" value="P:nuclear polyadenylation-dependent rRNA catabolic process"/>
    <property type="evidence" value="ECO:0007669"/>
    <property type="project" value="TreeGrafter"/>
</dbReference>
<feature type="region of interest" description="Disordered" evidence="10">
    <location>
        <begin position="911"/>
        <end position="942"/>
    </location>
</feature>
<dbReference type="GO" id="GO:0071037">
    <property type="term" value="P:nuclear polyadenylation-dependent snRNA catabolic process"/>
    <property type="evidence" value="ECO:0007669"/>
    <property type="project" value="TreeGrafter"/>
</dbReference>
<feature type="compositionally biased region" description="Polar residues" evidence="10">
    <location>
        <begin position="822"/>
        <end position="835"/>
    </location>
</feature>
<feature type="compositionally biased region" description="Basic and acidic residues" evidence="10">
    <location>
        <begin position="12"/>
        <end position="27"/>
    </location>
</feature>
<dbReference type="PANTHER" id="PTHR46543">
    <property type="entry name" value="ZINC FINGER CCHC DOMAIN-CONTAINING PROTEIN 7"/>
    <property type="match status" value="1"/>
</dbReference>
<feature type="compositionally biased region" description="Polar residues" evidence="10">
    <location>
        <begin position="121"/>
        <end position="142"/>
    </location>
</feature>
<dbReference type="InParanoid" id="A0A6P8YAD0"/>
<feature type="region of interest" description="Disordered" evidence="10">
    <location>
        <begin position="466"/>
        <end position="497"/>
    </location>
</feature>
<feature type="region of interest" description="Disordered" evidence="10">
    <location>
        <begin position="863"/>
        <end position="893"/>
    </location>
</feature>
<dbReference type="GO" id="GO:0008270">
    <property type="term" value="F:zinc ion binding"/>
    <property type="evidence" value="ECO:0007669"/>
    <property type="project" value="UniProtKB-KW"/>
</dbReference>
<feature type="compositionally biased region" description="Polar residues" evidence="10">
    <location>
        <begin position="803"/>
        <end position="813"/>
    </location>
</feature>
<feature type="region of interest" description="Disordered" evidence="10">
    <location>
        <begin position="803"/>
        <end position="835"/>
    </location>
</feature>
<accession>A0A6P8YAD0</accession>
<keyword evidence="6" id="KW-0539">Nucleus</keyword>
<dbReference type="InterPro" id="IPR051644">
    <property type="entry name" value="TRAMP_AT-DNA-binding"/>
</dbReference>
<evidence type="ECO:0000259" key="11">
    <source>
        <dbReference type="PROSITE" id="PS50158"/>
    </source>
</evidence>
<keyword evidence="5" id="KW-0862">Zinc</keyword>
<gene>
    <name evidence="13" type="primary">LOC117640861</name>
</gene>
<keyword evidence="4 9" id="KW-0863">Zinc-finger</keyword>
<dbReference type="KEGG" id="tpal:117640861"/>
<evidence type="ECO:0000256" key="1">
    <source>
        <dbReference type="ARBA" id="ARBA00004123"/>
    </source>
</evidence>
<feature type="compositionally biased region" description="Polar residues" evidence="10">
    <location>
        <begin position="90"/>
        <end position="113"/>
    </location>
</feature>
<proteinExistence type="predicted"/>
<dbReference type="GO" id="GO:0003723">
    <property type="term" value="F:RNA binding"/>
    <property type="evidence" value="ECO:0007669"/>
    <property type="project" value="TreeGrafter"/>
</dbReference>
<feature type="region of interest" description="Disordered" evidence="10">
    <location>
        <begin position="1"/>
        <end position="34"/>
    </location>
</feature>
<feature type="compositionally biased region" description="Low complexity" evidence="10">
    <location>
        <begin position="214"/>
        <end position="228"/>
    </location>
</feature>
<dbReference type="AlphaFoldDB" id="A0A6P8YAD0"/>
<dbReference type="SMART" id="SM00343">
    <property type="entry name" value="ZnF_C2HC"/>
    <property type="match status" value="4"/>
</dbReference>
<evidence type="ECO:0000256" key="8">
    <source>
        <dbReference type="ARBA" id="ARBA00043023"/>
    </source>
</evidence>
<dbReference type="Gene3D" id="4.10.60.10">
    <property type="entry name" value="Zinc finger, CCHC-type"/>
    <property type="match status" value="2"/>
</dbReference>
<feature type="compositionally biased region" description="Polar residues" evidence="10">
    <location>
        <begin position="253"/>
        <end position="273"/>
    </location>
</feature>
<dbReference type="InterPro" id="IPR036875">
    <property type="entry name" value="Znf_CCHC_sf"/>
</dbReference>
<dbReference type="InterPro" id="IPR001878">
    <property type="entry name" value="Znf_CCHC"/>
</dbReference>
<dbReference type="SUPFAM" id="SSF57756">
    <property type="entry name" value="Retrovirus zinc finger-like domains"/>
    <property type="match status" value="1"/>
</dbReference>
<dbReference type="GO" id="GO:0071038">
    <property type="term" value="P:TRAMP-dependent tRNA surveillance pathway"/>
    <property type="evidence" value="ECO:0007669"/>
    <property type="project" value="TreeGrafter"/>
</dbReference>
<dbReference type="PROSITE" id="PS50158">
    <property type="entry name" value="ZF_CCHC"/>
    <property type="match status" value="2"/>
</dbReference>
<comment type="subcellular location">
    <subcellularLocation>
        <location evidence="1">Nucleus</location>
    </subcellularLocation>
</comment>
<feature type="domain" description="CCHC-type" evidence="11">
    <location>
        <begin position="607"/>
        <end position="622"/>
    </location>
</feature>
<dbReference type="PANTHER" id="PTHR46543:SF1">
    <property type="entry name" value="ZINC FINGER CCHC DOMAIN-CONTAINING PROTEIN 7"/>
    <property type="match status" value="1"/>
</dbReference>
<dbReference type="RefSeq" id="XP_034233690.1">
    <property type="nucleotide sequence ID" value="XM_034377799.1"/>
</dbReference>
<evidence type="ECO:0000313" key="13">
    <source>
        <dbReference type="RefSeq" id="XP_034233690.1"/>
    </source>
</evidence>
<evidence type="ECO:0000256" key="2">
    <source>
        <dbReference type="ARBA" id="ARBA00022723"/>
    </source>
</evidence>
<feature type="compositionally biased region" description="Polar residues" evidence="10">
    <location>
        <begin position="195"/>
        <end position="204"/>
    </location>
</feature>
<evidence type="ECO:0000256" key="7">
    <source>
        <dbReference type="ARBA" id="ARBA00041190"/>
    </source>
</evidence>
<dbReference type="GO" id="GO:0071039">
    <property type="term" value="P:nuclear polyadenylation-dependent CUT catabolic process"/>
    <property type="evidence" value="ECO:0007669"/>
    <property type="project" value="TreeGrafter"/>
</dbReference>
<sequence>MDLARADAMLIYEDRERELESPTHIEGSEDEDAQQELEEMLYSRVYHESSSTDLPPPVPENCPILNVNITSVDDSVAKVGFKAAELSITSPAPQSSKNCNRSQFNHPSRTTPSRYYDVNQEVHNSKPTFVAPTNPSRNSNSKKVMKRKQSNTPSGLSNKLLARSSNEESYLPKPTPVVRSSTSPPLNVSKDEELSSQITQQNESESAEPNAKQSPITTSPPSSKSAATENSQTETIPVTHVDQSEERIPKTSEGVQLQKDPQFTPSRVSQKSKLPTFEAKVSKVLSSMLDEESRSSVEETQLTSLSSAQELNSGWSVGMSWADMSSKYSFGVDSIEEESVSSLQLHDTSFISDSRTNTPDAQTQHIINDEDNNVNEQESEEPSIYSMQLKDHRDHKDQESHVNTCDTDSESEVGSIVEIAPPVKPTPVLVDISDGEYAPTNDSSQVVENVIDSSSDDDVVVINVIDSSKTKNTSPQKGHKRQSNTQIDSHPEDVTPLKRSSYHEDIIVEEENLVDDQKSQQKSLLPDVVSGKKRNRLDRWLHNPIKASKYLDHQKYLGKMSDNPSLWQLCRADITKMQSPRGPKCVNCNEFGHKTHLCRLPRKIISCHMCGQPGHSETRCKEKMCLRCGKKNTIFTDRCKSCTSNSILCKICKARTHTWKTCPDLWRRYHLTTSVGDITQPTAGDDRPRSEHWCSNCAKRGHLSHECYLPHWKCESISPFIKSYSNVCVEETKFEGSQSFSLMLTDEAASLLNTEEGKELLKSLSVQCQVEIHTSFDITYKKLSMKGSTLAIEEVRSRVMNWTSPKEVSSRNASLPHMIASETPNQTESEASTKNASTVSANIACESSTNKIGESAIKNASENEASIKNSEATNNSASEASTDNLSLPAGAPSNQIAETQGEADLLYNTENLEESSTSSETPFETTPTTKQKSYKGKATGEVSNSDHAGMTICDAWNLPPSLPKQYSPLQSLLENEMKFIDSPIYCNETVKQLYQKFVKCAKGTSSSKRKDARHYSRILSIILLGKCGFCDGSDHVAALKRLIQSLKERKGAIGNLYKQVLKHYAPIFQGILRYDYKALVRQFYLDETLVKMFDSKTDGASDSNEEAKNASSLEKISIDKPEINLLTPKKKPTKKLPRMPLHSSNKLKAAEKRIKKIVPFVVKNLTSRFIFSHDRTSLERMYASFCKQKACKKEEIIADMNQVIEKLCKCYNIKLPTK</sequence>
<evidence type="ECO:0000256" key="10">
    <source>
        <dbReference type="SAM" id="MobiDB-lite"/>
    </source>
</evidence>
<keyword evidence="3" id="KW-0677">Repeat</keyword>
<evidence type="ECO:0000256" key="9">
    <source>
        <dbReference type="PROSITE-ProRule" id="PRU00047"/>
    </source>
</evidence>
<feature type="compositionally biased region" description="Low complexity" evidence="10">
    <location>
        <begin position="176"/>
        <end position="185"/>
    </location>
</feature>
<feature type="domain" description="CCHC-type" evidence="11">
    <location>
        <begin position="694"/>
        <end position="707"/>
    </location>
</feature>
<reference evidence="13" key="1">
    <citation type="submission" date="2025-08" db="UniProtKB">
        <authorList>
            <consortium name="RefSeq"/>
        </authorList>
    </citation>
    <scope>IDENTIFICATION</scope>
    <source>
        <tissue evidence="13">Total insect</tissue>
    </source>
</reference>
<evidence type="ECO:0000256" key="6">
    <source>
        <dbReference type="ARBA" id="ARBA00023242"/>
    </source>
</evidence>
<keyword evidence="2" id="KW-0479">Metal-binding</keyword>
<dbReference type="GO" id="GO:0071031">
    <property type="term" value="P:nuclear mRNA surveillance of mRNA 3'-end processing"/>
    <property type="evidence" value="ECO:0007669"/>
    <property type="project" value="TreeGrafter"/>
</dbReference>
<keyword evidence="12" id="KW-1185">Reference proteome</keyword>
<evidence type="ECO:0000313" key="12">
    <source>
        <dbReference type="Proteomes" id="UP000515158"/>
    </source>
</evidence>
<dbReference type="GO" id="GO:0071036">
    <property type="term" value="P:nuclear polyadenylation-dependent snoRNA catabolic process"/>
    <property type="evidence" value="ECO:0007669"/>
    <property type="project" value="TreeGrafter"/>
</dbReference>
<evidence type="ECO:0000256" key="4">
    <source>
        <dbReference type="ARBA" id="ARBA00022771"/>
    </source>
</evidence>
<evidence type="ECO:0000256" key="3">
    <source>
        <dbReference type="ARBA" id="ARBA00022737"/>
    </source>
</evidence>
<feature type="compositionally biased region" description="Polar residues" evidence="10">
    <location>
        <begin position="150"/>
        <end position="168"/>
    </location>
</feature>
<feature type="compositionally biased region" description="Low complexity" evidence="10">
    <location>
        <begin position="869"/>
        <end position="882"/>
    </location>
</feature>
<feature type="region of interest" description="Disordered" evidence="10">
    <location>
        <begin position="392"/>
        <end position="413"/>
    </location>
</feature>
<evidence type="ECO:0000256" key="5">
    <source>
        <dbReference type="ARBA" id="ARBA00022833"/>
    </source>
</evidence>